<feature type="binding site" evidence="13">
    <location>
        <position position="438"/>
    </location>
    <ligand>
        <name>K(+)</name>
        <dbReference type="ChEBI" id="CHEBI:29103"/>
    </ligand>
</feature>
<evidence type="ECO:0000313" key="15">
    <source>
        <dbReference type="EMBL" id="ARU06423.1"/>
    </source>
</evidence>
<evidence type="ECO:0000256" key="10">
    <source>
        <dbReference type="ARBA" id="ARBA00023065"/>
    </source>
</evidence>
<protein>
    <recommendedName>
        <fullName evidence="12">Trk system potassium uptake protein</fullName>
    </recommendedName>
</protein>
<feature type="binding site" evidence="13">
    <location>
        <position position="437"/>
    </location>
    <ligand>
        <name>K(+)</name>
        <dbReference type="ChEBI" id="CHEBI:29103"/>
    </ligand>
</feature>
<dbReference type="KEGG" id="cser:CCO03_18735"/>
<dbReference type="OrthoDB" id="9810952at2"/>
<dbReference type="GO" id="GO:0005886">
    <property type="term" value="C:plasma membrane"/>
    <property type="evidence" value="ECO:0007669"/>
    <property type="project" value="UniProtKB-SubCell"/>
</dbReference>
<comment type="function">
    <text evidence="12">Low-affinity potassium transport system. Interacts with Trk system potassium uptake protein TrkA.</text>
</comment>
<feature type="transmembrane region" description="Helical" evidence="14">
    <location>
        <begin position="184"/>
        <end position="204"/>
    </location>
</feature>
<feature type="transmembrane region" description="Helical" evidence="14">
    <location>
        <begin position="457"/>
        <end position="480"/>
    </location>
</feature>
<feature type="binding site" evidence="13">
    <location>
        <position position="223"/>
    </location>
    <ligand>
        <name>K(+)</name>
        <dbReference type="ChEBI" id="CHEBI:29103"/>
    </ligand>
</feature>
<keyword evidence="9 14" id="KW-1133">Transmembrane helix</keyword>
<evidence type="ECO:0000256" key="12">
    <source>
        <dbReference type="PIRNR" id="PIRNR006247"/>
    </source>
</evidence>
<feature type="transmembrane region" description="Helical" evidence="14">
    <location>
        <begin position="40"/>
        <end position="57"/>
    </location>
</feature>
<feature type="binding site" evidence="13">
    <location>
        <position position="222"/>
    </location>
    <ligand>
        <name>K(+)</name>
        <dbReference type="ChEBI" id="CHEBI:29103"/>
    </ligand>
</feature>
<feature type="transmembrane region" description="Helical" evidence="14">
    <location>
        <begin position="306"/>
        <end position="330"/>
    </location>
</feature>
<evidence type="ECO:0000256" key="13">
    <source>
        <dbReference type="PIRSR" id="PIRSR006247-1"/>
    </source>
</evidence>
<keyword evidence="13" id="KW-0479">Metal-binding</keyword>
<feature type="transmembrane region" description="Helical" evidence="14">
    <location>
        <begin position="135"/>
        <end position="163"/>
    </location>
</feature>
<proteinExistence type="inferred from homology"/>
<keyword evidence="5 12" id="KW-0997">Cell inner membrane</keyword>
<name>A0A1Y0ES44_9BURK</name>
<evidence type="ECO:0000313" key="16">
    <source>
        <dbReference type="Proteomes" id="UP000196138"/>
    </source>
</evidence>
<dbReference type="EMBL" id="CP021455">
    <property type="protein sequence ID" value="ARU06423.1"/>
    <property type="molecule type" value="Genomic_DNA"/>
</dbReference>
<evidence type="ECO:0000256" key="4">
    <source>
        <dbReference type="ARBA" id="ARBA00022475"/>
    </source>
</evidence>
<dbReference type="PANTHER" id="PTHR32024:SF2">
    <property type="entry name" value="TRK SYSTEM POTASSIUM UPTAKE PROTEIN TRKG-RELATED"/>
    <property type="match status" value="1"/>
</dbReference>
<dbReference type="InterPro" id="IPR003445">
    <property type="entry name" value="Cat_transpt"/>
</dbReference>
<feature type="binding site" evidence="13">
    <location>
        <position position="114"/>
    </location>
    <ligand>
        <name>K(+)</name>
        <dbReference type="ChEBI" id="CHEBI:29103"/>
    </ligand>
</feature>
<dbReference type="AlphaFoldDB" id="A0A1Y0ES44"/>
<evidence type="ECO:0000256" key="11">
    <source>
        <dbReference type="ARBA" id="ARBA00023136"/>
    </source>
</evidence>
<organism evidence="15 16">
    <name type="scientific">Comamonas serinivorans</name>
    <dbReference type="NCBI Taxonomy" id="1082851"/>
    <lineage>
        <taxon>Bacteria</taxon>
        <taxon>Pseudomonadati</taxon>
        <taxon>Pseudomonadota</taxon>
        <taxon>Betaproteobacteria</taxon>
        <taxon>Burkholderiales</taxon>
        <taxon>Comamonadaceae</taxon>
        <taxon>Comamonas</taxon>
    </lineage>
</organism>
<evidence type="ECO:0000256" key="7">
    <source>
        <dbReference type="ARBA" id="ARBA00022692"/>
    </source>
</evidence>
<evidence type="ECO:0000256" key="1">
    <source>
        <dbReference type="ARBA" id="ARBA00004429"/>
    </source>
</evidence>
<dbReference type="GO" id="GO:0046872">
    <property type="term" value="F:metal ion binding"/>
    <property type="evidence" value="ECO:0007669"/>
    <property type="project" value="UniProtKB-KW"/>
</dbReference>
<dbReference type="GO" id="GO:0015379">
    <property type="term" value="F:potassium:chloride symporter activity"/>
    <property type="evidence" value="ECO:0007669"/>
    <property type="project" value="InterPro"/>
</dbReference>
<keyword evidence="10 12" id="KW-0406">Ion transport</keyword>
<evidence type="ECO:0000256" key="9">
    <source>
        <dbReference type="ARBA" id="ARBA00022989"/>
    </source>
</evidence>
<evidence type="ECO:0000256" key="3">
    <source>
        <dbReference type="ARBA" id="ARBA00022448"/>
    </source>
</evidence>
<gene>
    <name evidence="15" type="ORF">CCO03_18735</name>
</gene>
<feature type="transmembrane region" description="Helical" evidence="14">
    <location>
        <begin position="425"/>
        <end position="445"/>
    </location>
</feature>
<feature type="transmembrane region" description="Helical" evidence="14">
    <location>
        <begin position="337"/>
        <end position="356"/>
    </location>
</feature>
<keyword evidence="11 12" id="KW-0472">Membrane</keyword>
<comment type="subcellular location">
    <subcellularLocation>
        <location evidence="1 12">Cell inner membrane</location>
        <topology evidence="1 12">Multi-pass membrane protein</topology>
    </subcellularLocation>
</comment>
<accession>A0A1Y0ES44</accession>
<evidence type="ECO:0000256" key="14">
    <source>
        <dbReference type="SAM" id="Phobius"/>
    </source>
</evidence>
<sequence length="487" mass="53878">MKRFDAAFLALSWVIMAFSFAFWVPMAWDFFGEAHGKDTKVWLWSFAFTFTTGLWLWERTRRAARELSVRDGFLLVTLVWVVLPAYACIPFLFKVEGIDFTNAYFEAMSGLTGTGATSLAGLDLLPLSVNIWRCFMQLIGGLGIMLLAVAVLPFLGLGGMQLYKAEMPGPMKDTRLTPRIAETARGLWSVYFSLSLVCFFAYRLGGMSWADAFMHMCTTVGLGGLSSHDQSFAYWNSPTLEWLAILFMLLSGISFARYFVLWRQRSVGILTRDAEVRAYIAVMGTCILITHFVLQSTETIVSPGEAFRTAAFQVVSVATTTGFTTVDYALWPSFLPVLLLLLGSFVSCAGSTGGGIKMIRMLVLVQVARRELARILHPRAVLPLNLGNRPVPEDVVWAVMAFMLIYCSTIVLLALVLLASGLDMVTAFTAVLGMVSNVGPGLGQVGPAGNFSVLNDFQIWVCSLGMLLGRLEMMSVLVLFTPRFWRR</sequence>
<feature type="binding site" evidence="13">
    <location>
        <position position="321"/>
    </location>
    <ligand>
        <name>K(+)</name>
        <dbReference type="ChEBI" id="CHEBI:29103"/>
    </ligand>
</feature>
<keyword evidence="16" id="KW-1185">Reference proteome</keyword>
<dbReference type="InterPro" id="IPR004772">
    <property type="entry name" value="TrkH"/>
</dbReference>
<evidence type="ECO:0000256" key="8">
    <source>
        <dbReference type="ARBA" id="ARBA00022958"/>
    </source>
</evidence>
<evidence type="ECO:0000256" key="2">
    <source>
        <dbReference type="ARBA" id="ARBA00009137"/>
    </source>
</evidence>
<keyword evidence="7 14" id="KW-0812">Transmembrane</keyword>
<evidence type="ECO:0000256" key="5">
    <source>
        <dbReference type="ARBA" id="ARBA00022519"/>
    </source>
</evidence>
<dbReference type="PIRSF" id="PIRSF006247">
    <property type="entry name" value="TrkH"/>
    <property type="match status" value="1"/>
</dbReference>
<dbReference type="Proteomes" id="UP000196138">
    <property type="component" value="Chromosome"/>
</dbReference>
<keyword evidence="6 12" id="KW-0633">Potassium transport</keyword>
<keyword evidence="3 12" id="KW-0813">Transport</keyword>
<dbReference type="Pfam" id="PF02386">
    <property type="entry name" value="TrkH"/>
    <property type="match status" value="1"/>
</dbReference>
<keyword evidence="8 12" id="KW-0630">Potassium</keyword>
<feature type="transmembrane region" description="Helical" evidence="14">
    <location>
        <begin position="242"/>
        <end position="262"/>
    </location>
</feature>
<evidence type="ECO:0000256" key="6">
    <source>
        <dbReference type="ARBA" id="ARBA00022538"/>
    </source>
</evidence>
<feature type="binding site" evidence="13">
    <location>
        <position position="320"/>
    </location>
    <ligand>
        <name>K(+)</name>
        <dbReference type="ChEBI" id="CHEBI:29103"/>
    </ligand>
</feature>
<feature type="transmembrane region" description="Helical" evidence="14">
    <location>
        <begin position="69"/>
        <end position="93"/>
    </location>
</feature>
<keyword evidence="4 12" id="KW-1003">Cell membrane</keyword>
<feature type="transmembrane region" description="Helical" evidence="14">
    <location>
        <begin position="7"/>
        <end position="28"/>
    </location>
</feature>
<comment type="similarity">
    <text evidence="2 12">Belongs to the TrkH potassium transport family.</text>
</comment>
<feature type="transmembrane region" description="Helical" evidence="14">
    <location>
        <begin position="274"/>
        <end position="294"/>
    </location>
</feature>
<dbReference type="RefSeq" id="WP_087283558.1">
    <property type="nucleotide sequence ID" value="NZ_CP021455.1"/>
</dbReference>
<reference evidence="15 16" key="1">
    <citation type="submission" date="2017-05" db="EMBL/GenBank/DDBJ databases">
        <authorList>
            <person name="Song R."/>
            <person name="Chenine A.L."/>
            <person name="Ruprecht R.M."/>
        </authorList>
    </citation>
    <scope>NUCLEOTIDE SEQUENCE [LARGE SCALE GENOMIC DNA]</scope>
    <source>
        <strain evidence="15 16">DSM 26136</strain>
    </source>
</reference>
<dbReference type="PANTHER" id="PTHR32024">
    <property type="entry name" value="TRK SYSTEM POTASSIUM UPTAKE PROTEIN TRKG-RELATED"/>
    <property type="match status" value="1"/>
</dbReference>
<feature type="transmembrane region" description="Helical" evidence="14">
    <location>
        <begin position="395"/>
        <end position="418"/>
    </location>
</feature>